<dbReference type="InterPro" id="IPR001433">
    <property type="entry name" value="OxRdtase_FAD/NAD-bd"/>
</dbReference>
<dbReference type="VEuPathDB" id="FungiDB:CCM_00077"/>
<dbReference type="GO" id="GO:0005741">
    <property type="term" value="C:mitochondrial outer membrane"/>
    <property type="evidence" value="ECO:0007669"/>
    <property type="project" value="UniProtKB-SubCell"/>
</dbReference>
<name>A0A2H4SE86_CORMI</name>
<dbReference type="OrthoDB" id="432685at2759"/>
<dbReference type="SUPFAM" id="SSF63380">
    <property type="entry name" value="Riboflavin synthase domain-like"/>
    <property type="match status" value="1"/>
</dbReference>
<feature type="domain" description="FAD-binding FR-type" evidence="11">
    <location>
        <begin position="54"/>
        <end position="159"/>
    </location>
</feature>
<evidence type="ECO:0000256" key="6">
    <source>
        <dbReference type="ARBA" id="ARBA00023002"/>
    </source>
</evidence>
<keyword evidence="6 10" id="KW-0560">Oxidoreductase</keyword>
<gene>
    <name evidence="12" type="ORF">A9K55_007523</name>
</gene>
<dbReference type="AlphaFoldDB" id="A0A2H4SE86"/>
<dbReference type="InterPro" id="IPR001709">
    <property type="entry name" value="Flavoprot_Pyr_Nucl_cyt_Rdtase"/>
</dbReference>
<dbReference type="PANTHER" id="PTHR19370">
    <property type="entry name" value="NADH-CYTOCHROME B5 REDUCTASE"/>
    <property type="match status" value="1"/>
</dbReference>
<sequence>MLSSTITRSRPTATMAKLAGGMLVAGLATKYTIGVAHAESPAAPPRSQVFGRGPALVSLVLEDAEMVNHNTRRLRFRFQDKEAASGLPLTSALLTYSWPKDSWLPVLRPYTPITTADETGHLDLLVKQYPNGKSSTHLHSLKPGHTLFFVAPLSGHRWQPNSYKHVTLIAGGAGITPIYQLAQGILNNPDDKTAVTVVFGVNSDRDVLFKKEFDEYEQRFPGRFRAVYTVSSPVPGSPHRKGHVNEALLKEVTPAPGPGNMVFVSGPPPMETALVGSRREPGILEKYGYRKEQVYKF</sequence>
<dbReference type="PROSITE" id="PS51384">
    <property type="entry name" value="FAD_FR"/>
    <property type="match status" value="1"/>
</dbReference>
<comment type="catalytic activity">
    <reaction evidence="10">
        <text>2 Fe(III)-[cytochrome b5] + NADH = 2 Fe(II)-[cytochrome b5] + NAD(+) + H(+)</text>
        <dbReference type="Rhea" id="RHEA:46680"/>
        <dbReference type="Rhea" id="RHEA-COMP:10438"/>
        <dbReference type="Rhea" id="RHEA-COMP:10439"/>
        <dbReference type="ChEBI" id="CHEBI:15378"/>
        <dbReference type="ChEBI" id="CHEBI:29033"/>
        <dbReference type="ChEBI" id="CHEBI:29034"/>
        <dbReference type="ChEBI" id="CHEBI:57540"/>
        <dbReference type="ChEBI" id="CHEBI:57945"/>
        <dbReference type="EC" id="1.6.2.2"/>
    </reaction>
</comment>
<evidence type="ECO:0000256" key="5">
    <source>
        <dbReference type="ARBA" id="ARBA00022827"/>
    </source>
</evidence>
<feature type="binding site" evidence="9">
    <location>
        <position position="108"/>
    </location>
    <ligand>
        <name>FAD</name>
        <dbReference type="ChEBI" id="CHEBI:57692"/>
    </ligand>
</feature>
<dbReference type="Gene3D" id="3.40.50.80">
    <property type="entry name" value="Nucleotide-binding domain of ferredoxin-NADP reductase (FNR) module"/>
    <property type="match status" value="1"/>
</dbReference>
<accession>A0A2H4SE86</accession>
<comment type="subcellular location">
    <subcellularLocation>
        <location evidence="2">Mitochondrion outer membrane</location>
        <topology evidence="2">Single-pass membrane protein</topology>
    </subcellularLocation>
</comment>
<dbReference type="EC" id="1.6.2.2" evidence="10"/>
<feature type="binding site" evidence="9">
    <location>
        <position position="176"/>
    </location>
    <ligand>
        <name>FAD</name>
        <dbReference type="ChEBI" id="CHEBI:57692"/>
    </ligand>
</feature>
<comment type="similarity">
    <text evidence="3 10">Belongs to the flavoprotein pyridine nucleotide cytochrome reductase family.</text>
</comment>
<proteinExistence type="inferred from homology"/>
<evidence type="ECO:0000256" key="10">
    <source>
        <dbReference type="RuleBase" id="RU361226"/>
    </source>
</evidence>
<dbReference type="InterPro" id="IPR017927">
    <property type="entry name" value="FAD-bd_FR_type"/>
</dbReference>
<dbReference type="SUPFAM" id="SSF52343">
    <property type="entry name" value="Ferredoxin reductase-like, C-terminal NADP-linked domain"/>
    <property type="match status" value="1"/>
</dbReference>
<dbReference type="GO" id="GO:0006696">
    <property type="term" value="P:ergosterol biosynthetic process"/>
    <property type="evidence" value="ECO:0007669"/>
    <property type="project" value="TreeGrafter"/>
</dbReference>
<dbReference type="Pfam" id="PF00970">
    <property type="entry name" value="FAD_binding_6"/>
    <property type="match status" value="1"/>
</dbReference>
<dbReference type="PRINTS" id="PR00406">
    <property type="entry name" value="CYTB5RDTASE"/>
</dbReference>
<evidence type="ECO:0000256" key="3">
    <source>
        <dbReference type="ARBA" id="ARBA00006105"/>
    </source>
</evidence>
<evidence type="ECO:0000259" key="11">
    <source>
        <dbReference type="PROSITE" id="PS51384"/>
    </source>
</evidence>
<keyword evidence="4 9" id="KW-0285">Flavoprotein</keyword>
<feature type="binding site" evidence="9">
    <location>
        <position position="127"/>
    </location>
    <ligand>
        <name>FAD</name>
        <dbReference type="ChEBI" id="CHEBI:57692"/>
    </ligand>
</feature>
<organism evidence="12 13">
    <name type="scientific">Cordyceps militaris</name>
    <name type="common">Caterpillar fungus</name>
    <name type="synonym">Clavaria militaris</name>
    <dbReference type="NCBI Taxonomy" id="73501"/>
    <lineage>
        <taxon>Eukaryota</taxon>
        <taxon>Fungi</taxon>
        <taxon>Dikarya</taxon>
        <taxon>Ascomycota</taxon>
        <taxon>Pezizomycotina</taxon>
        <taxon>Sordariomycetes</taxon>
        <taxon>Hypocreomycetidae</taxon>
        <taxon>Hypocreales</taxon>
        <taxon>Cordycipitaceae</taxon>
        <taxon>Cordyceps</taxon>
    </lineage>
</organism>
<dbReference type="InterPro" id="IPR017938">
    <property type="entry name" value="Riboflavin_synthase-like_b-brl"/>
</dbReference>
<evidence type="ECO:0000256" key="4">
    <source>
        <dbReference type="ARBA" id="ARBA00022630"/>
    </source>
</evidence>
<dbReference type="InterPro" id="IPR001834">
    <property type="entry name" value="CBR-like"/>
</dbReference>
<dbReference type="CDD" id="cd06183">
    <property type="entry name" value="cyt_b5_reduct_like"/>
    <property type="match status" value="1"/>
</dbReference>
<feature type="binding site" evidence="9">
    <location>
        <position position="133"/>
    </location>
    <ligand>
        <name>FAD</name>
        <dbReference type="ChEBI" id="CHEBI:57692"/>
    </ligand>
</feature>
<dbReference type="VEuPathDB" id="FungiDB:A9K55_007523"/>
<dbReference type="GO" id="GO:0090524">
    <property type="term" value="F:cytochrome-b5 reductase activity, acting on NADH"/>
    <property type="evidence" value="ECO:0007669"/>
    <property type="project" value="UniProtKB-EC"/>
</dbReference>
<evidence type="ECO:0000256" key="8">
    <source>
        <dbReference type="ARBA" id="ARBA00023136"/>
    </source>
</evidence>
<evidence type="ECO:0000256" key="7">
    <source>
        <dbReference type="ARBA" id="ARBA00023027"/>
    </source>
</evidence>
<keyword evidence="7 10" id="KW-0520">NAD</keyword>
<dbReference type="InterPro" id="IPR039261">
    <property type="entry name" value="FNR_nucleotide-bd"/>
</dbReference>
<comment type="cofactor">
    <cofactor evidence="1 9 10">
        <name>FAD</name>
        <dbReference type="ChEBI" id="CHEBI:57692"/>
    </cofactor>
</comment>
<evidence type="ECO:0000256" key="2">
    <source>
        <dbReference type="ARBA" id="ARBA00004572"/>
    </source>
</evidence>
<protein>
    <recommendedName>
        <fullName evidence="10">NADH-cytochrome b5 reductase</fullName>
        <ecNumber evidence="10">1.6.2.2</ecNumber>
    </recommendedName>
</protein>
<dbReference type="Proteomes" id="UP000323067">
    <property type="component" value="Chromosome vii"/>
</dbReference>
<dbReference type="PRINTS" id="PR00371">
    <property type="entry name" value="FPNCR"/>
</dbReference>
<feature type="binding site" evidence="9">
    <location>
        <position position="135"/>
    </location>
    <ligand>
        <name>FAD</name>
        <dbReference type="ChEBI" id="CHEBI:57692"/>
    </ligand>
</feature>
<dbReference type="PANTHER" id="PTHR19370:SF101">
    <property type="entry name" value="NADH-CYTOCHROME B5 REDUCTASE"/>
    <property type="match status" value="1"/>
</dbReference>
<feature type="binding site" evidence="9">
    <location>
        <position position="125"/>
    </location>
    <ligand>
        <name>FAD</name>
        <dbReference type="ChEBI" id="CHEBI:57692"/>
    </ligand>
</feature>
<dbReference type="Pfam" id="PF00175">
    <property type="entry name" value="NAD_binding_1"/>
    <property type="match status" value="1"/>
</dbReference>
<keyword evidence="8" id="KW-0472">Membrane</keyword>
<dbReference type="Gene3D" id="2.40.30.10">
    <property type="entry name" value="Translation factors"/>
    <property type="match status" value="1"/>
</dbReference>
<dbReference type="InterPro" id="IPR008333">
    <property type="entry name" value="Cbr1-like_FAD-bd_dom"/>
</dbReference>
<evidence type="ECO:0000256" key="1">
    <source>
        <dbReference type="ARBA" id="ARBA00001974"/>
    </source>
</evidence>
<feature type="binding site" evidence="9">
    <location>
        <position position="109"/>
    </location>
    <ligand>
        <name>FAD</name>
        <dbReference type="ChEBI" id="CHEBI:57692"/>
    </ligand>
</feature>
<evidence type="ECO:0000313" key="12">
    <source>
        <dbReference type="EMBL" id="ATY61416.1"/>
    </source>
</evidence>
<feature type="binding site" evidence="9">
    <location>
        <position position="110"/>
    </location>
    <ligand>
        <name>FAD</name>
        <dbReference type="ChEBI" id="CHEBI:57692"/>
    </ligand>
</feature>
<evidence type="ECO:0000256" key="9">
    <source>
        <dbReference type="PIRSR" id="PIRSR601834-1"/>
    </source>
</evidence>
<reference evidence="12 13" key="1">
    <citation type="journal article" date="2017" name="BMC Genomics">
        <title>Chromosome level assembly and secondary metabolite potential of the parasitic fungus Cordyceps militaris.</title>
        <authorList>
            <person name="Kramer G.J."/>
            <person name="Nodwell J.R."/>
        </authorList>
    </citation>
    <scope>NUCLEOTIDE SEQUENCE [LARGE SCALE GENOMIC DNA]</scope>
    <source>
        <strain evidence="12 13">ATCC 34164</strain>
    </source>
</reference>
<dbReference type="FunFam" id="3.40.50.80:FF:000009">
    <property type="entry name" value="NADH-cytochrome b5 reductase"/>
    <property type="match status" value="1"/>
</dbReference>
<dbReference type="EMBL" id="CP023324">
    <property type="protein sequence ID" value="ATY61416.1"/>
    <property type="molecule type" value="Genomic_DNA"/>
</dbReference>
<evidence type="ECO:0000313" key="13">
    <source>
        <dbReference type="Proteomes" id="UP000323067"/>
    </source>
</evidence>
<keyword evidence="5 9" id="KW-0274">FAD</keyword>